<evidence type="ECO:0000313" key="1">
    <source>
        <dbReference type="EMBL" id="TVZ02561.1"/>
    </source>
</evidence>
<dbReference type="InterPro" id="IPR029058">
    <property type="entry name" value="AB_hydrolase_fold"/>
</dbReference>
<dbReference type="OrthoDB" id="4603079at2"/>
<name>A0A6P2BWA3_9ACTN</name>
<dbReference type="AlphaFoldDB" id="A0A6P2BWA3"/>
<dbReference type="Proteomes" id="UP000460272">
    <property type="component" value="Unassembled WGS sequence"/>
</dbReference>
<dbReference type="Gene3D" id="3.40.50.1820">
    <property type="entry name" value="alpha/beta hydrolase"/>
    <property type="match status" value="1"/>
</dbReference>
<dbReference type="RefSeq" id="WP_145857693.1">
    <property type="nucleotide sequence ID" value="NZ_RPFW01000005.1"/>
</dbReference>
<evidence type="ECO:0000313" key="2">
    <source>
        <dbReference type="Proteomes" id="UP000460272"/>
    </source>
</evidence>
<keyword evidence="2" id="KW-1185">Reference proteome</keyword>
<reference evidence="1 2" key="1">
    <citation type="submission" date="2018-11" db="EMBL/GenBank/DDBJ databases">
        <title>Trebonia kvetii gen.nov., sp.nov., a novel acidophilic actinobacterium, and proposal of the new actinobacterial family Treboniaceae fam. nov.</title>
        <authorList>
            <person name="Rapoport D."/>
            <person name="Sagova-Mareckova M."/>
            <person name="Sedlacek I."/>
            <person name="Provaznik J."/>
            <person name="Kralova S."/>
            <person name="Pavlinic D."/>
            <person name="Benes V."/>
            <person name="Kopecky J."/>
        </authorList>
    </citation>
    <scope>NUCLEOTIDE SEQUENCE [LARGE SCALE GENOMIC DNA]</scope>
    <source>
        <strain evidence="1 2">15Tr583</strain>
    </source>
</reference>
<gene>
    <name evidence="1" type="ORF">EAS64_27680</name>
</gene>
<proteinExistence type="predicted"/>
<organism evidence="1 2">
    <name type="scientific">Trebonia kvetii</name>
    <dbReference type="NCBI Taxonomy" id="2480626"/>
    <lineage>
        <taxon>Bacteria</taxon>
        <taxon>Bacillati</taxon>
        <taxon>Actinomycetota</taxon>
        <taxon>Actinomycetes</taxon>
        <taxon>Streptosporangiales</taxon>
        <taxon>Treboniaceae</taxon>
        <taxon>Trebonia</taxon>
    </lineage>
</organism>
<evidence type="ECO:0008006" key="3">
    <source>
        <dbReference type="Google" id="ProtNLM"/>
    </source>
</evidence>
<sequence>MAASGTPASSGGGQAQWDPSQPVFVEEVAGSDRPAAYYLAESRDGLYVPYVVRTPADEGRFPFVFLAYGNGGGGIGWLRQWMRTRPYIMERLLEVGYACGWGRYRTEVDLGFDRGGPLIVDARQGMEVMSRSPLEFEDELAILGHVARHPQVDADRLGHVGVSHAGEMLFKLAYRHSGILRAGVACEPANHEFLGLAMGDVAPVSEQTGIRDFEDMQMRDAARVRARTDLPLARERIAPISLPILVMGRDGDHLQGIFRLSYELLRESGKETEWVSWDHPLHGYIFPTTGQATDQAADQTTSQAGGAAADPDQIQQQAIDGIIDFLDRHLKPAAETGT</sequence>
<accession>A0A6P2BWA3</accession>
<comment type="caution">
    <text evidence="1">The sequence shown here is derived from an EMBL/GenBank/DDBJ whole genome shotgun (WGS) entry which is preliminary data.</text>
</comment>
<dbReference type="SUPFAM" id="SSF53474">
    <property type="entry name" value="alpha/beta-Hydrolases"/>
    <property type="match status" value="1"/>
</dbReference>
<dbReference type="EMBL" id="RPFW01000005">
    <property type="protein sequence ID" value="TVZ02561.1"/>
    <property type="molecule type" value="Genomic_DNA"/>
</dbReference>
<protein>
    <recommendedName>
        <fullName evidence="3">Peptidase S9 prolyl oligopeptidase catalytic domain-containing protein</fullName>
    </recommendedName>
</protein>